<gene>
    <name evidence="3 5 6" type="ORF">SRAE_X000038800</name>
</gene>
<dbReference type="WormBase" id="SRAE_X000038800">
    <property type="protein sequence ID" value="SRP00306"/>
    <property type="gene ID" value="WBGene00265947"/>
</dbReference>
<feature type="region of interest" description="Disordered" evidence="1">
    <location>
        <begin position="51"/>
        <end position="114"/>
    </location>
</feature>
<name>A0A090LMT5_STRRB</name>
<dbReference type="GeneID" id="36383441"/>
<proteinExistence type="predicted"/>
<feature type="compositionally biased region" description="Basic residues" evidence="1">
    <location>
        <begin position="56"/>
        <end position="86"/>
    </location>
</feature>
<keyword evidence="2" id="KW-0732">Signal</keyword>
<protein>
    <submittedName>
        <fullName evidence="3 5">Uncharacterized protein</fullName>
    </submittedName>
</protein>
<accession>A0A090LMT5</accession>
<feature type="signal peptide" evidence="2">
    <location>
        <begin position="1"/>
        <end position="23"/>
    </location>
</feature>
<reference evidence="5" key="2">
    <citation type="submission" date="2020-12" db="UniProtKB">
        <authorList>
            <consortium name="WormBaseParasite"/>
        </authorList>
    </citation>
    <scope>IDENTIFICATION</scope>
</reference>
<evidence type="ECO:0000313" key="4">
    <source>
        <dbReference type="Proteomes" id="UP000035682"/>
    </source>
</evidence>
<dbReference type="WBParaSite" id="SRAE_X000038800.1">
    <property type="protein sequence ID" value="SRAE_X000038800.1"/>
    <property type="gene ID" value="WBGene00265947"/>
</dbReference>
<evidence type="ECO:0000256" key="2">
    <source>
        <dbReference type="SAM" id="SignalP"/>
    </source>
</evidence>
<organism evidence="3">
    <name type="scientific">Strongyloides ratti</name>
    <name type="common">Parasitic roundworm</name>
    <dbReference type="NCBI Taxonomy" id="34506"/>
    <lineage>
        <taxon>Eukaryota</taxon>
        <taxon>Metazoa</taxon>
        <taxon>Ecdysozoa</taxon>
        <taxon>Nematoda</taxon>
        <taxon>Chromadorea</taxon>
        <taxon>Rhabditida</taxon>
        <taxon>Tylenchina</taxon>
        <taxon>Panagrolaimomorpha</taxon>
        <taxon>Strongyloidoidea</taxon>
        <taxon>Strongyloididae</taxon>
        <taxon>Strongyloides</taxon>
    </lineage>
</organism>
<dbReference type="EMBL" id="LN609530">
    <property type="protein sequence ID" value="CEF71061.1"/>
    <property type="molecule type" value="Genomic_DNA"/>
</dbReference>
<dbReference type="AlphaFoldDB" id="A0A090LMT5"/>
<evidence type="ECO:0000313" key="6">
    <source>
        <dbReference type="WormBase" id="SRAE_X000038800"/>
    </source>
</evidence>
<feature type="chain" id="PRO_5015030928" evidence="2">
    <location>
        <begin position="24"/>
        <end position="114"/>
    </location>
</feature>
<evidence type="ECO:0000313" key="5">
    <source>
        <dbReference type="WBParaSite" id="SRAE_X000038800.1"/>
    </source>
</evidence>
<dbReference type="CTD" id="36383441"/>
<dbReference type="Proteomes" id="UP000035682">
    <property type="component" value="Unplaced"/>
</dbReference>
<sequence>MKNLSSLVFIILVGFLFISKTYELINQNIADNSLTVKDVPIVVLNDEVDNHNIEKRQRRGRNRRNRNRNLTRQQRRKRRRRRRNRNRNNNNNPVTTPISPVTTAPGGDYYEYYE</sequence>
<dbReference type="RefSeq" id="XP_024510257.1">
    <property type="nucleotide sequence ID" value="XM_024644727.1"/>
</dbReference>
<feature type="compositionally biased region" description="Polar residues" evidence="1">
    <location>
        <begin position="93"/>
        <end position="102"/>
    </location>
</feature>
<keyword evidence="4" id="KW-1185">Reference proteome</keyword>
<evidence type="ECO:0000313" key="3">
    <source>
        <dbReference type="EMBL" id="CEF71061.1"/>
    </source>
</evidence>
<reference evidence="3 4" key="1">
    <citation type="submission" date="2014-09" db="EMBL/GenBank/DDBJ databases">
        <authorList>
            <person name="Martin A.A."/>
        </authorList>
    </citation>
    <scope>NUCLEOTIDE SEQUENCE</scope>
    <source>
        <strain evidence="4">ED321</strain>
        <strain evidence="3">ED321 Heterogonic</strain>
    </source>
</reference>
<evidence type="ECO:0000256" key="1">
    <source>
        <dbReference type="SAM" id="MobiDB-lite"/>
    </source>
</evidence>